<dbReference type="Gene3D" id="2.60.40.10">
    <property type="entry name" value="Immunoglobulins"/>
    <property type="match status" value="1"/>
</dbReference>
<dbReference type="InterPro" id="IPR013783">
    <property type="entry name" value="Ig-like_fold"/>
</dbReference>
<evidence type="ECO:0000259" key="2">
    <source>
        <dbReference type="Pfam" id="PF16586"/>
    </source>
</evidence>
<feature type="domain" description="Putative collagen-binding" evidence="1">
    <location>
        <begin position="509"/>
        <end position="588"/>
    </location>
</feature>
<evidence type="ECO:0000313" key="3">
    <source>
        <dbReference type="EMBL" id="UXP31883.1"/>
    </source>
</evidence>
<dbReference type="Pfam" id="PF16586">
    <property type="entry name" value="DUF5060"/>
    <property type="match status" value="1"/>
</dbReference>
<dbReference type="InterPro" id="IPR024749">
    <property type="entry name" value="Collagen-bd_put"/>
</dbReference>
<proteinExistence type="predicted"/>
<protein>
    <submittedName>
        <fullName evidence="3">DUF5060 domain-containing protein</fullName>
    </submittedName>
</protein>
<dbReference type="Pfam" id="PF12904">
    <property type="entry name" value="Collagen_bind_2"/>
    <property type="match status" value="1"/>
</dbReference>
<accession>A0ABY6CR00</accession>
<evidence type="ECO:0000259" key="1">
    <source>
        <dbReference type="Pfam" id="PF12904"/>
    </source>
</evidence>
<dbReference type="RefSeq" id="WP_262309322.1">
    <property type="nucleotide sequence ID" value="NZ_CP106679.1"/>
</dbReference>
<sequence>MKSRMKDTLLIWLLTLIMLPGYATEIDGELKQWHTITLTFEGPTTSEYDTLNPFLNYRLQTTFTQGEQQITVPGYFAADGKASETSARAGNKWQVKFVPNLPGEWLYEVSFRQGKNIAISDKLETGKGIAFDGESGKFEVIASDKSGRDFRSKGRLTKGAGHYPIFSGSKEVFVKGGTNSPEDLLAYYEFDGTPPKHHYANHVNSYRHGDVTWQQGKGKNLIGAMNYLSDKGINAVYFLTMNVMGDGKNVWPWTEEHERYRFDVSKLAQWELVFSHMDEVGLAQHLITQETENENLLDIGYVGIQRKLYYREMIARFGHHLGLIWNMGEENGITHWSPVGQTEKMREEMINYFRSVEPYGNLLVIHTLPDLKDHERTMTPLLGNEALDGVSFQIHHQHDSYHVTTQWREKSAEAGYPWIIWIDEIGPAKVGAWSDDRPAQQDSVRKEVIYPNLIGGGAGIEHYFGYKQKHSDLTSEDWTVRDRLWTMTAHAIQYFDKLPLEQMLPVSQTSTGYCLAQAGERYVVYIPEFGEELTLDLTQTEGKYSVHWFDPVTGKDELKGSVRRIKGGAKVSLGSPPIGYPAGQDWVVRVE</sequence>
<keyword evidence="4" id="KW-1185">Reference proteome</keyword>
<feature type="domain" description="DUF5060" evidence="2">
    <location>
        <begin position="30"/>
        <end position="112"/>
    </location>
</feature>
<dbReference type="InterPro" id="IPR032260">
    <property type="entry name" value="DUF5060"/>
</dbReference>
<gene>
    <name evidence="3" type="ORF">N6H18_16170</name>
</gene>
<organism evidence="3 4">
    <name type="scientific">Reichenbachiella agarivorans</name>
    <dbReference type="NCBI Taxonomy" id="2979464"/>
    <lineage>
        <taxon>Bacteria</taxon>
        <taxon>Pseudomonadati</taxon>
        <taxon>Bacteroidota</taxon>
        <taxon>Cytophagia</taxon>
        <taxon>Cytophagales</taxon>
        <taxon>Reichenbachiellaceae</taxon>
        <taxon>Reichenbachiella</taxon>
    </lineage>
</organism>
<name>A0ABY6CR00_9BACT</name>
<dbReference type="EMBL" id="CP106679">
    <property type="protein sequence ID" value="UXP31883.1"/>
    <property type="molecule type" value="Genomic_DNA"/>
</dbReference>
<dbReference type="Proteomes" id="UP001065174">
    <property type="component" value="Chromosome"/>
</dbReference>
<evidence type="ECO:0000313" key="4">
    <source>
        <dbReference type="Proteomes" id="UP001065174"/>
    </source>
</evidence>
<dbReference type="Gene3D" id="3.20.20.80">
    <property type="entry name" value="Glycosidases"/>
    <property type="match status" value="1"/>
</dbReference>
<reference evidence="3" key="1">
    <citation type="submission" date="2022-09" db="EMBL/GenBank/DDBJ databases">
        <title>Comparative genomics and taxonomic characterization of three novel marine species of genus Reichenbachiella exhibiting antioxidant and polysaccharide degradation activities.</title>
        <authorList>
            <person name="Muhammad N."/>
            <person name="Lee Y.-J."/>
            <person name="Ko J."/>
            <person name="Kim S.-G."/>
        </authorList>
    </citation>
    <scope>NUCLEOTIDE SEQUENCE</scope>
    <source>
        <strain evidence="3">BKB1-1</strain>
    </source>
</reference>